<evidence type="ECO:0000313" key="2">
    <source>
        <dbReference type="Proteomes" id="UP000814128"/>
    </source>
</evidence>
<dbReference type="EMBL" id="MU273831">
    <property type="protein sequence ID" value="KAI0027838.1"/>
    <property type="molecule type" value="Genomic_DNA"/>
</dbReference>
<evidence type="ECO:0000313" key="1">
    <source>
        <dbReference type="EMBL" id="KAI0027838.1"/>
    </source>
</evidence>
<reference evidence="1" key="1">
    <citation type="submission" date="2021-02" db="EMBL/GenBank/DDBJ databases">
        <authorList>
            <consortium name="DOE Joint Genome Institute"/>
            <person name="Ahrendt S."/>
            <person name="Looney B.P."/>
            <person name="Miyauchi S."/>
            <person name="Morin E."/>
            <person name="Drula E."/>
            <person name="Courty P.E."/>
            <person name="Chicoki N."/>
            <person name="Fauchery L."/>
            <person name="Kohler A."/>
            <person name="Kuo A."/>
            <person name="Labutti K."/>
            <person name="Pangilinan J."/>
            <person name="Lipzen A."/>
            <person name="Riley R."/>
            <person name="Andreopoulos W."/>
            <person name="He G."/>
            <person name="Johnson J."/>
            <person name="Barry K.W."/>
            <person name="Grigoriev I.V."/>
            <person name="Nagy L."/>
            <person name="Hibbett D."/>
            <person name="Henrissat B."/>
            <person name="Matheny P.B."/>
            <person name="Labbe J."/>
            <person name="Martin F."/>
        </authorList>
    </citation>
    <scope>NUCLEOTIDE SEQUENCE</scope>
    <source>
        <strain evidence="1">EC-137</strain>
    </source>
</reference>
<accession>A0ACB8Q7Q8</accession>
<gene>
    <name evidence="1" type="ORF">K488DRAFT_90397</name>
</gene>
<proteinExistence type="predicted"/>
<organism evidence="1 2">
    <name type="scientific">Vararia minispora EC-137</name>
    <dbReference type="NCBI Taxonomy" id="1314806"/>
    <lineage>
        <taxon>Eukaryota</taxon>
        <taxon>Fungi</taxon>
        <taxon>Dikarya</taxon>
        <taxon>Basidiomycota</taxon>
        <taxon>Agaricomycotina</taxon>
        <taxon>Agaricomycetes</taxon>
        <taxon>Russulales</taxon>
        <taxon>Lachnocladiaceae</taxon>
        <taxon>Vararia</taxon>
    </lineage>
</organism>
<dbReference type="Proteomes" id="UP000814128">
    <property type="component" value="Unassembled WGS sequence"/>
</dbReference>
<reference evidence="1" key="2">
    <citation type="journal article" date="2022" name="New Phytol.">
        <title>Evolutionary transition to the ectomycorrhizal habit in the genomes of a hyperdiverse lineage of mushroom-forming fungi.</title>
        <authorList>
            <person name="Looney B."/>
            <person name="Miyauchi S."/>
            <person name="Morin E."/>
            <person name="Drula E."/>
            <person name="Courty P.E."/>
            <person name="Kohler A."/>
            <person name="Kuo A."/>
            <person name="LaButti K."/>
            <person name="Pangilinan J."/>
            <person name="Lipzen A."/>
            <person name="Riley R."/>
            <person name="Andreopoulos W."/>
            <person name="He G."/>
            <person name="Johnson J."/>
            <person name="Nolan M."/>
            <person name="Tritt A."/>
            <person name="Barry K.W."/>
            <person name="Grigoriev I.V."/>
            <person name="Nagy L.G."/>
            <person name="Hibbett D."/>
            <person name="Henrissat B."/>
            <person name="Matheny P.B."/>
            <person name="Labbe J."/>
            <person name="Martin F.M."/>
        </authorList>
    </citation>
    <scope>NUCLEOTIDE SEQUENCE</scope>
    <source>
        <strain evidence="1">EC-137</strain>
    </source>
</reference>
<protein>
    <submittedName>
        <fullName evidence="1">Uncharacterized protein</fullName>
    </submittedName>
</protein>
<name>A0ACB8Q7Q8_9AGAM</name>
<sequence>MPSRLPACPELARLPRNGNRPAHVNFIRTTPGAAIGLLFRNVGQKREDMLDPSHPAANIPFSQRVTAAPSWKHAVLDVRAFPKAWLKRPDAPFPDPPYHYRPFPAPPRDQDARAVDMSLCTVFWNKTMHPSKFVRYPIKRRIKAAIELVVARGARVDRVEPAIEPNTKRKVFLAFDDADADADRWIKPDWTYVFMPKTEMFHLSTNEMVGLVRDALATINKYATVLDANGWRLRQQGQKHDQKPRGRGKWQSTGPSKEGDRR</sequence>
<keyword evidence="2" id="KW-1185">Reference proteome</keyword>
<comment type="caution">
    <text evidence="1">The sequence shown here is derived from an EMBL/GenBank/DDBJ whole genome shotgun (WGS) entry which is preliminary data.</text>
</comment>